<dbReference type="PANTHER" id="PTHR10742">
    <property type="entry name" value="FLAVIN MONOAMINE OXIDASE"/>
    <property type="match status" value="1"/>
</dbReference>
<accession>A0A1E4SW67</accession>
<dbReference type="Pfam" id="PF01593">
    <property type="entry name" value="Amino_oxidase"/>
    <property type="match status" value="1"/>
</dbReference>
<dbReference type="Gene3D" id="3.90.660.10">
    <property type="match status" value="1"/>
</dbReference>
<feature type="domain" description="Amine oxidase" evidence="1">
    <location>
        <begin position="15"/>
        <end position="463"/>
    </location>
</feature>
<gene>
    <name evidence="2" type="ORF">CANARDRAFT_9307</name>
</gene>
<keyword evidence="3" id="KW-1185">Reference proteome</keyword>
<proteinExistence type="predicted"/>
<dbReference type="AlphaFoldDB" id="A0A1E4SW67"/>
<dbReference type="OrthoDB" id="5046242at2759"/>
<reference evidence="3" key="1">
    <citation type="submission" date="2016-04" db="EMBL/GenBank/DDBJ databases">
        <title>Comparative genomics of biotechnologically important yeasts.</title>
        <authorList>
            <consortium name="DOE Joint Genome Institute"/>
            <person name="Riley R."/>
            <person name="Haridas S."/>
            <person name="Wolfe K.H."/>
            <person name="Lopes M.R."/>
            <person name="Hittinger C.T."/>
            <person name="Goker M."/>
            <person name="Salamov A."/>
            <person name="Wisecaver J."/>
            <person name="Long T.M."/>
            <person name="Aerts A.L."/>
            <person name="Barry K."/>
            <person name="Choi C."/>
            <person name="Clum A."/>
            <person name="Coughlan A.Y."/>
            <person name="Deshpande S."/>
            <person name="Douglass A.P."/>
            <person name="Hanson S.J."/>
            <person name="Klenk H.-P."/>
            <person name="Labutti K."/>
            <person name="Lapidus A."/>
            <person name="Lindquist E."/>
            <person name="Lipzen A."/>
            <person name="Meier-Kolthoff J.P."/>
            <person name="Ohm R.A."/>
            <person name="Otillar R.P."/>
            <person name="Pangilinan J."/>
            <person name="Peng Y."/>
            <person name="Rokas A."/>
            <person name="Rosa C.A."/>
            <person name="Scheuner C."/>
            <person name="Sibirny A.A."/>
            <person name="Slot J.C."/>
            <person name="Stielow J.B."/>
            <person name="Sun H."/>
            <person name="Kurtzman C.P."/>
            <person name="Blackwell M."/>
            <person name="Grigoriev I.V."/>
            <person name="Jeffries T.W."/>
        </authorList>
    </citation>
    <scope>NUCLEOTIDE SEQUENCE [LARGE SCALE GENOMIC DNA]</scope>
    <source>
        <strain evidence="3">NRRL YB-2248</strain>
    </source>
</reference>
<evidence type="ECO:0000313" key="3">
    <source>
        <dbReference type="Proteomes" id="UP000094801"/>
    </source>
</evidence>
<dbReference type="InterPro" id="IPR036188">
    <property type="entry name" value="FAD/NAD-bd_sf"/>
</dbReference>
<dbReference type="GO" id="GO:0016491">
    <property type="term" value="F:oxidoreductase activity"/>
    <property type="evidence" value="ECO:0007669"/>
    <property type="project" value="InterPro"/>
</dbReference>
<dbReference type="Gene3D" id="3.50.50.60">
    <property type="entry name" value="FAD/NAD(P)-binding domain"/>
    <property type="match status" value="1"/>
</dbReference>
<evidence type="ECO:0000259" key="1">
    <source>
        <dbReference type="Pfam" id="PF01593"/>
    </source>
</evidence>
<protein>
    <recommendedName>
        <fullName evidence="1">Amine oxidase domain-containing protein</fullName>
    </recommendedName>
</protein>
<dbReference type="STRING" id="983967.A0A1E4SW67"/>
<name>A0A1E4SW67_9ASCO</name>
<organism evidence="2 3">
    <name type="scientific">[Candida] arabinofermentans NRRL YB-2248</name>
    <dbReference type="NCBI Taxonomy" id="983967"/>
    <lineage>
        <taxon>Eukaryota</taxon>
        <taxon>Fungi</taxon>
        <taxon>Dikarya</taxon>
        <taxon>Ascomycota</taxon>
        <taxon>Saccharomycotina</taxon>
        <taxon>Pichiomycetes</taxon>
        <taxon>Pichiales</taxon>
        <taxon>Pichiaceae</taxon>
        <taxon>Ogataea</taxon>
        <taxon>Ogataea/Candida clade</taxon>
    </lineage>
</organism>
<dbReference type="SUPFAM" id="SSF54373">
    <property type="entry name" value="FAD-linked reductases, C-terminal domain"/>
    <property type="match status" value="1"/>
</dbReference>
<dbReference type="InterPro" id="IPR002937">
    <property type="entry name" value="Amino_oxidase"/>
</dbReference>
<dbReference type="Proteomes" id="UP000094801">
    <property type="component" value="Unassembled WGS sequence"/>
</dbReference>
<dbReference type="SUPFAM" id="SSF51905">
    <property type="entry name" value="FAD/NAD(P)-binding domain"/>
    <property type="match status" value="1"/>
</dbReference>
<dbReference type="InterPro" id="IPR050281">
    <property type="entry name" value="Flavin_monoamine_oxidase"/>
</dbReference>
<dbReference type="PANTHER" id="PTHR10742:SF410">
    <property type="entry name" value="LYSINE-SPECIFIC HISTONE DEMETHYLASE 2"/>
    <property type="match status" value="1"/>
</dbReference>
<evidence type="ECO:0000313" key="2">
    <source>
        <dbReference type="EMBL" id="ODV83743.1"/>
    </source>
</evidence>
<sequence length="476" mass="53774">MSETSATVLIVGGGIAGLNAALNLHRYGVDFVLLEARDRLGGRILTNKSGLKPYDLGASWAHDTLSNPLFDEMVESEKYDLYYDDHKIYYFGEVLSPEDFDEMKIEQVTNEMTKYIELQHFENLDQKDCTLHEIVYDYLYKQRKLLSEKQIDYAPQFMRNLELWHGISWDEISSKFCMVDNVGRNCLIRGGYSDVIDEMVKQLPREKLKLNQVIKSIDRTKDVNIETIDGHIYRSKYAIITVPQSILQLNPTETGGITWTPKLPSQITNALEHMSFGKLGKIIFEFSEAFWSHLNTDRFVAVPTPKGMAKVHSCLAQNIKPTVQSSSNGLPEPWDFPLLILNMHKINKVPSLLCFTQGELTEYLEENPDKAWDFMKPMISKLSMCDAHVPDPVNVISTKWSQDPFSRGSYAACKPGDDPTDLVIALERGLSNVRFAGEHTILDGAGAVHGAWLSGAREADVILVELGIKEGDSSEW</sequence>
<dbReference type="EMBL" id="KV453861">
    <property type="protein sequence ID" value="ODV83743.1"/>
    <property type="molecule type" value="Genomic_DNA"/>
</dbReference>